<evidence type="ECO:0000256" key="5">
    <source>
        <dbReference type="ARBA" id="ARBA00022679"/>
    </source>
</evidence>
<feature type="transmembrane region" description="Helical" evidence="15">
    <location>
        <begin position="28"/>
        <end position="47"/>
    </location>
</feature>
<dbReference type="SUPFAM" id="SSF52540">
    <property type="entry name" value="P-loop containing nucleoside triphosphate hydrolases"/>
    <property type="match status" value="1"/>
</dbReference>
<evidence type="ECO:0000256" key="14">
    <source>
        <dbReference type="SAM" id="Coils"/>
    </source>
</evidence>
<protein>
    <submittedName>
        <fullName evidence="19">Tyrosine protein kinase</fullName>
    </submittedName>
</protein>
<dbReference type="Gene3D" id="3.40.50.300">
    <property type="entry name" value="P-loop containing nucleotide triphosphate hydrolases"/>
    <property type="match status" value="1"/>
</dbReference>
<evidence type="ECO:0000313" key="20">
    <source>
        <dbReference type="Proteomes" id="UP001156670"/>
    </source>
</evidence>
<comment type="similarity">
    <text evidence="2">Belongs to the etk/wzc family.</text>
</comment>
<dbReference type="EMBL" id="BSOB01000050">
    <property type="protein sequence ID" value="GLQ94955.1"/>
    <property type="molecule type" value="Genomic_DNA"/>
</dbReference>
<dbReference type="InterPro" id="IPR005702">
    <property type="entry name" value="Wzc-like_C"/>
</dbReference>
<evidence type="ECO:0000256" key="15">
    <source>
        <dbReference type="SAM" id="Phobius"/>
    </source>
</evidence>
<keyword evidence="3" id="KW-1003">Cell membrane</keyword>
<evidence type="ECO:0000256" key="4">
    <source>
        <dbReference type="ARBA" id="ARBA00022519"/>
    </source>
</evidence>
<comment type="caution">
    <text evidence="19">The sequence shown here is derived from an EMBL/GenBank/DDBJ whole genome shotgun (WGS) entry which is preliminary data.</text>
</comment>
<evidence type="ECO:0000259" key="16">
    <source>
        <dbReference type="Pfam" id="PF02706"/>
    </source>
</evidence>
<keyword evidence="6 15" id="KW-0812">Transmembrane</keyword>
<evidence type="ECO:0000256" key="10">
    <source>
        <dbReference type="ARBA" id="ARBA00022989"/>
    </source>
</evidence>
<reference evidence="20" key="1">
    <citation type="journal article" date="2019" name="Int. J. Syst. Evol. Microbiol.">
        <title>The Global Catalogue of Microorganisms (GCM) 10K type strain sequencing project: providing services to taxonomists for standard genome sequencing and annotation.</title>
        <authorList>
            <consortium name="The Broad Institute Genomics Platform"/>
            <consortium name="The Broad Institute Genome Sequencing Center for Infectious Disease"/>
            <person name="Wu L."/>
            <person name="Ma J."/>
        </authorList>
    </citation>
    <scope>NUCLEOTIDE SEQUENCE [LARGE SCALE GENOMIC DNA]</scope>
    <source>
        <strain evidence="20">NBRC 111980</strain>
    </source>
</reference>
<feature type="domain" description="Polysaccharide chain length determinant N-terminal" evidence="16">
    <location>
        <begin position="12"/>
        <end position="104"/>
    </location>
</feature>
<keyword evidence="9" id="KW-0067">ATP-binding</keyword>
<dbReference type="InterPro" id="IPR027417">
    <property type="entry name" value="P-loop_NTPase"/>
</dbReference>
<dbReference type="Pfam" id="PF02706">
    <property type="entry name" value="Wzz"/>
    <property type="match status" value="1"/>
</dbReference>
<evidence type="ECO:0000256" key="9">
    <source>
        <dbReference type="ARBA" id="ARBA00022840"/>
    </source>
</evidence>
<keyword evidence="7" id="KW-0547">Nucleotide-binding</keyword>
<evidence type="ECO:0000256" key="2">
    <source>
        <dbReference type="ARBA" id="ARBA00008883"/>
    </source>
</evidence>
<keyword evidence="10 15" id="KW-1133">Transmembrane helix</keyword>
<organism evidence="19 20">
    <name type="scientific">Dyella acidisoli</name>
    <dbReference type="NCBI Taxonomy" id="1867834"/>
    <lineage>
        <taxon>Bacteria</taxon>
        <taxon>Pseudomonadati</taxon>
        <taxon>Pseudomonadota</taxon>
        <taxon>Gammaproteobacteria</taxon>
        <taxon>Lysobacterales</taxon>
        <taxon>Rhodanobacteraceae</taxon>
        <taxon>Dyella</taxon>
    </lineage>
</organism>
<feature type="domain" description="Tyrosine-protein kinase G-rich" evidence="18">
    <location>
        <begin position="383"/>
        <end position="464"/>
    </location>
</feature>
<evidence type="ECO:0000256" key="8">
    <source>
        <dbReference type="ARBA" id="ARBA00022777"/>
    </source>
</evidence>
<keyword evidence="4" id="KW-0997">Cell inner membrane</keyword>
<evidence type="ECO:0000259" key="18">
    <source>
        <dbReference type="Pfam" id="PF13807"/>
    </source>
</evidence>
<dbReference type="InterPro" id="IPR003856">
    <property type="entry name" value="LPS_length_determ_N"/>
</dbReference>
<dbReference type="InterPro" id="IPR032807">
    <property type="entry name" value="GNVR"/>
</dbReference>
<evidence type="ECO:0000313" key="19">
    <source>
        <dbReference type="EMBL" id="GLQ94955.1"/>
    </source>
</evidence>
<evidence type="ECO:0000256" key="13">
    <source>
        <dbReference type="ARBA" id="ARBA00053015"/>
    </source>
</evidence>
<evidence type="ECO:0000256" key="1">
    <source>
        <dbReference type="ARBA" id="ARBA00004429"/>
    </source>
</evidence>
<gene>
    <name evidence="19" type="ORF">GCM10007901_39080</name>
</gene>
<dbReference type="Gene3D" id="1.10.287.1490">
    <property type="match status" value="1"/>
</dbReference>
<evidence type="ECO:0000259" key="17">
    <source>
        <dbReference type="Pfam" id="PF13614"/>
    </source>
</evidence>
<dbReference type="PANTHER" id="PTHR32309">
    <property type="entry name" value="TYROSINE-PROTEIN KINASE"/>
    <property type="match status" value="1"/>
</dbReference>
<evidence type="ECO:0000256" key="12">
    <source>
        <dbReference type="ARBA" id="ARBA00023137"/>
    </source>
</evidence>
<feature type="domain" description="AAA" evidence="17">
    <location>
        <begin position="545"/>
        <end position="667"/>
    </location>
</feature>
<dbReference type="NCBIfam" id="TIGR01007">
    <property type="entry name" value="eps_fam"/>
    <property type="match status" value="1"/>
</dbReference>
<comment type="catalytic activity">
    <reaction evidence="13">
        <text>L-tyrosyl-[protein] + ATP = O-phospho-L-tyrosyl-[protein] + ADP + H(+)</text>
        <dbReference type="Rhea" id="RHEA:10596"/>
        <dbReference type="Rhea" id="RHEA-COMP:10136"/>
        <dbReference type="Rhea" id="RHEA-COMP:20101"/>
        <dbReference type="ChEBI" id="CHEBI:15378"/>
        <dbReference type="ChEBI" id="CHEBI:30616"/>
        <dbReference type="ChEBI" id="CHEBI:46858"/>
        <dbReference type="ChEBI" id="CHEBI:61978"/>
        <dbReference type="ChEBI" id="CHEBI:456216"/>
    </reaction>
</comment>
<keyword evidence="11 15" id="KW-0472">Membrane</keyword>
<keyword evidence="5" id="KW-0808">Transferase</keyword>
<name>A0ABQ5XSV4_9GAMM</name>
<dbReference type="PANTHER" id="PTHR32309:SF32">
    <property type="entry name" value="TYROSINE-PROTEIN KINASE ETK-RELATED"/>
    <property type="match status" value="1"/>
</dbReference>
<comment type="subcellular location">
    <subcellularLocation>
        <location evidence="1">Cell inner membrane</location>
        <topology evidence="1">Multi-pass membrane protein</topology>
    </subcellularLocation>
</comment>
<dbReference type="InterPro" id="IPR050445">
    <property type="entry name" value="Bact_polysacc_biosynth/exp"/>
</dbReference>
<keyword evidence="14" id="KW-0175">Coiled coil</keyword>
<evidence type="ECO:0000256" key="7">
    <source>
        <dbReference type="ARBA" id="ARBA00022741"/>
    </source>
</evidence>
<dbReference type="Pfam" id="PF13807">
    <property type="entry name" value="GNVR"/>
    <property type="match status" value="1"/>
</dbReference>
<feature type="coiled-coil region" evidence="14">
    <location>
        <begin position="285"/>
        <end position="312"/>
    </location>
</feature>
<keyword evidence="12" id="KW-0829">Tyrosine-protein kinase</keyword>
<dbReference type="Proteomes" id="UP001156670">
    <property type="component" value="Unassembled WGS sequence"/>
</dbReference>
<accession>A0ABQ5XSV4</accession>
<evidence type="ECO:0000256" key="11">
    <source>
        <dbReference type="ARBA" id="ARBA00023136"/>
    </source>
</evidence>
<evidence type="ECO:0000256" key="6">
    <source>
        <dbReference type="ARBA" id="ARBA00022692"/>
    </source>
</evidence>
<dbReference type="InterPro" id="IPR025669">
    <property type="entry name" value="AAA_dom"/>
</dbReference>
<dbReference type="CDD" id="cd05387">
    <property type="entry name" value="BY-kinase"/>
    <property type="match status" value="1"/>
</dbReference>
<feature type="transmembrane region" description="Helical" evidence="15">
    <location>
        <begin position="441"/>
        <end position="462"/>
    </location>
</feature>
<keyword evidence="8 19" id="KW-0418">Kinase</keyword>
<keyword evidence="20" id="KW-1185">Reference proteome</keyword>
<dbReference type="GO" id="GO:0016301">
    <property type="term" value="F:kinase activity"/>
    <property type="evidence" value="ECO:0007669"/>
    <property type="project" value="UniProtKB-KW"/>
</dbReference>
<sequence length="735" mass="80827">MTTKQTFAARDEDIDLRAMLGTLVDNKWLIASITIVFLLISVLYAVLATPIYQASASVQVEQKAQTLPGMSDLTETLGISTSQAVTEIQLLTSRKVLGQAVENLKLDIDASPKRFPLIGSFLARQFVGDHPGEVAAPVFGLSRYDWGGSQLDVYQLDVPADLLDEKLALISGDHGTYTLQDPDGNVLVSGHVGQTVAANGVTMQVRGLQANPGTRFRIVRHSHMDTIAVLQKKIDAEEQGKDSGIIQLTYNNIDPILATNLLDQVTNLYVRQNVDRSAAEAANSLQFVREQLPKVKQELERATQALNAFQLKERSVDLSMQTQSLLDQNVSIDTNLDQLRMQMAEVQRHYTPEHPEYHSLQQQIGQLESEKGALEHKIGQLPNTQQELLKLNRDVTVTSQTYTNLLNQAQQLDIARAGTVGNVRVIDQSAVNLAKPWWPRAIWVIPGGAVLGFLVALAFLYMRQLLSRGVEDPVAIERLGLPVYVSIPLSDMQRKAAAMRLGYRHTSNHQHLLALNAPADLATEALRSLRTSLHFARMETKNNVLMISSASPGAGKSFVASNLAVVMAQAGQRVLLIDADMRKGLLHRMIGGRPENGLSELISGQVQISDVIRPVNGVGELMFIARGKIPPNPSELLMHANFNTLLETLRPRYDLIIIDTPPVLAVTDAAVIGNHVGTSLLVVRFGINQVREIALAKQRLEQNRVPIKGAIFNLVEKRAAGYYAYAYYAYGPTKA</sequence>
<dbReference type="RefSeq" id="WP_284322636.1">
    <property type="nucleotide sequence ID" value="NZ_BSOB01000050.1"/>
</dbReference>
<dbReference type="Pfam" id="PF23607">
    <property type="entry name" value="WZC_N"/>
    <property type="match status" value="1"/>
</dbReference>
<proteinExistence type="inferred from homology"/>
<evidence type="ECO:0000256" key="3">
    <source>
        <dbReference type="ARBA" id="ARBA00022475"/>
    </source>
</evidence>
<dbReference type="Pfam" id="PF13614">
    <property type="entry name" value="AAA_31"/>
    <property type="match status" value="1"/>
</dbReference>